<dbReference type="Gene3D" id="3.40.50.150">
    <property type="entry name" value="Vaccinia Virus protein VP39"/>
    <property type="match status" value="1"/>
</dbReference>
<sequence>MPILSLCCNREISARVFELCRASPPHFPNSPNWFIGVTGPSQSMRVRRLAMLLSGLEPHLSNSVELEQYSTDGDLAARWLTDIAAFGDLSEGCTVADLGAGNGVLGLGALAMGAGRAILVEADEAACDVANSNAESMGFADSVEVIQATLGSDPVDLSSADVVISNPPWGRQTPRADRPFLEAMIVAATPTHLLHSAEATHIQPLFEDVGWSAEGYGEADFALPAAYSHHSRQRGRTRAAFWRLAPP</sequence>
<name>A0A075GQF6_9EURY</name>
<dbReference type="Pfam" id="PF05175">
    <property type="entry name" value="MTS"/>
    <property type="match status" value="1"/>
</dbReference>
<protein>
    <recommendedName>
        <fullName evidence="2">Methyltransferase-like protein 5</fullName>
    </recommendedName>
</protein>
<evidence type="ECO:0000259" key="3">
    <source>
        <dbReference type="Pfam" id="PF05175"/>
    </source>
</evidence>
<dbReference type="InterPro" id="IPR051720">
    <property type="entry name" value="rRNA_MeTrfase/Polyamine_Synth"/>
</dbReference>
<evidence type="ECO:0000256" key="2">
    <source>
        <dbReference type="ARBA" id="ARBA00041374"/>
    </source>
</evidence>
<dbReference type="SUPFAM" id="SSF53335">
    <property type="entry name" value="S-adenosyl-L-methionine-dependent methyltransferases"/>
    <property type="match status" value="1"/>
</dbReference>
<dbReference type="EMBL" id="KF900694">
    <property type="protein sequence ID" value="AIF03943.1"/>
    <property type="molecule type" value="Genomic_DNA"/>
</dbReference>
<dbReference type="InterPro" id="IPR007848">
    <property type="entry name" value="Small_mtfrase_dom"/>
</dbReference>
<dbReference type="PROSITE" id="PS00092">
    <property type="entry name" value="N6_MTASE"/>
    <property type="match status" value="1"/>
</dbReference>
<evidence type="ECO:0000256" key="1">
    <source>
        <dbReference type="ARBA" id="ARBA00009741"/>
    </source>
</evidence>
<dbReference type="AlphaFoldDB" id="A0A075GQF6"/>
<dbReference type="InterPro" id="IPR002052">
    <property type="entry name" value="DNA_methylase_N6_adenine_CS"/>
</dbReference>
<dbReference type="InterPro" id="IPR029063">
    <property type="entry name" value="SAM-dependent_MTases_sf"/>
</dbReference>
<proteinExistence type="inferred from homology"/>
<comment type="similarity">
    <text evidence="1">Belongs to the methyltransferase superfamily. PrmA family.</text>
</comment>
<keyword evidence="4" id="KW-0489">Methyltransferase</keyword>
<dbReference type="PANTHER" id="PTHR23290">
    <property type="entry name" value="RRNA N6-ADENOSINE-METHYLTRANSFERASE METTL5"/>
    <property type="match status" value="1"/>
</dbReference>
<dbReference type="GO" id="GO:0008757">
    <property type="term" value="F:S-adenosylmethionine-dependent methyltransferase activity"/>
    <property type="evidence" value="ECO:0007669"/>
    <property type="project" value="UniProtKB-ARBA"/>
</dbReference>
<dbReference type="GO" id="GO:0003676">
    <property type="term" value="F:nucleic acid binding"/>
    <property type="evidence" value="ECO:0007669"/>
    <property type="project" value="InterPro"/>
</dbReference>
<organism evidence="4">
    <name type="scientific">uncultured marine group II/III euryarchaeote KM3_16_D09</name>
    <dbReference type="NCBI Taxonomy" id="1457925"/>
    <lineage>
        <taxon>Archaea</taxon>
        <taxon>Methanobacteriati</taxon>
        <taxon>Methanobacteriota</taxon>
        <taxon>environmental samples</taxon>
    </lineage>
</organism>
<dbReference type="GO" id="GO:0032259">
    <property type="term" value="P:methylation"/>
    <property type="evidence" value="ECO:0007669"/>
    <property type="project" value="UniProtKB-KW"/>
</dbReference>
<reference evidence="4" key="1">
    <citation type="journal article" date="2014" name="Genome Biol. Evol.">
        <title>Pangenome evidence for extensive interdomain horizontal transfer affecting lineage core and shell genes in uncultured planktonic thaumarchaeota and euryarchaeota.</title>
        <authorList>
            <person name="Deschamps P."/>
            <person name="Zivanovic Y."/>
            <person name="Moreira D."/>
            <person name="Rodriguez-Valera F."/>
            <person name="Lopez-Garcia P."/>
        </authorList>
    </citation>
    <scope>NUCLEOTIDE SEQUENCE</scope>
</reference>
<dbReference type="PANTHER" id="PTHR23290:SF0">
    <property type="entry name" value="RRNA N6-ADENOSINE-METHYLTRANSFERASE METTL5"/>
    <property type="match status" value="1"/>
</dbReference>
<keyword evidence="4" id="KW-0808">Transferase</keyword>
<evidence type="ECO:0000313" key="4">
    <source>
        <dbReference type="EMBL" id="AIF03943.1"/>
    </source>
</evidence>
<dbReference type="CDD" id="cd02440">
    <property type="entry name" value="AdoMet_MTases"/>
    <property type="match status" value="1"/>
</dbReference>
<feature type="domain" description="Methyltransferase small" evidence="3">
    <location>
        <begin position="93"/>
        <end position="188"/>
    </location>
</feature>
<accession>A0A075GQF6</accession>